<sequence length="34" mass="4013">MPSTQFVHDCCNSRMFTFSVISERFEDINVMVQI</sequence>
<proteinExistence type="predicted"/>
<dbReference type="EMBL" id="KI670923">
    <property type="protein sequence ID" value="ETL48407.1"/>
    <property type="molecule type" value="Genomic_DNA"/>
</dbReference>
<dbReference type="Proteomes" id="UP000053236">
    <property type="component" value="Unassembled WGS sequence"/>
</dbReference>
<accession>W2JRI7</accession>
<reference evidence="1" key="1">
    <citation type="submission" date="2013-11" db="EMBL/GenBank/DDBJ databases">
        <title>The Genome Sequence of Phytophthora parasitica CJ02B3.</title>
        <authorList>
            <consortium name="The Broad Institute Genomics Platform"/>
            <person name="Russ C."/>
            <person name="Tyler B."/>
            <person name="Panabieres F."/>
            <person name="Shan W."/>
            <person name="Tripathy S."/>
            <person name="Grunwald N."/>
            <person name="Machado M."/>
            <person name="Johnson C.S."/>
            <person name="Arredondo F."/>
            <person name="Hong C."/>
            <person name="Coffey M."/>
            <person name="Young S.K."/>
            <person name="Zeng Q."/>
            <person name="Gargeya S."/>
            <person name="Fitzgerald M."/>
            <person name="Abouelleil A."/>
            <person name="Alvarado L."/>
            <person name="Chapman S.B."/>
            <person name="Gainer-Dewar J."/>
            <person name="Goldberg J."/>
            <person name="Griggs A."/>
            <person name="Gujja S."/>
            <person name="Hansen M."/>
            <person name="Howarth C."/>
            <person name="Imamovic A."/>
            <person name="Ireland A."/>
            <person name="Larimer J."/>
            <person name="McCowan C."/>
            <person name="Murphy C."/>
            <person name="Pearson M."/>
            <person name="Poon T.W."/>
            <person name="Priest M."/>
            <person name="Roberts A."/>
            <person name="Saif S."/>
            <person name="Shea T."/>
            <person name="Sykes S."/>
            <person name="Wortman J."/>
            <person name="Nusbaum C."/>
            <person name="Birren B."/>
        </authorList>
    </citation>
    <scope>NUCLEOTIDE SEQUENCE [LARGE SCALE GENOMIC DNA]</scope>
    <source>
        <strain evidence="1">CJ02B3</strain>
    </source>
</reference>
<protein>
    <submittedName>
        <fullName evidence="2">Uncharacterized protein</fullName>
    </submittedName>
</protein>
<name>W2JRI7_PHYNI</name>
<evidence type="ECO:0000313" key="3">
    <source>
        <dbReference type="Proteomes" id="UP000053864"/>
    </source>
</evidence>
<dbReference type="AlphaFoldDB" id="W2JRI7"/>
<evidence type="ECO:0000313" key="2">
    <source>
        <dbReference type="EMBL" id="ETL48407.1"/>
    </source>
</evidence>
<organism evidence="2 3">
    <name type="scientific">Phytophthora nicotianae</name>
    <name type="common">Potato buckeye rot agent</name>
    <name type="synonym">Phytophthora parasitica</name>
    <dbReference type="NCBI Taxonomy" id="4792"/>
    <lineage>
        <taxon>Eukaryota</taxon>
        <taxon>Sar</taxon>
        <taxon>Stramenopiles</taxon>
        <taxon>Oomycota</taxon>
        <taxon>Peronosporomycetes</taxon>
        <taxon>Peronosporales</taxon>
        <taxon>Peronosporaceae</taxon>
        <taxon>Phytophthora</taxon>
    </lineage>
</organism>
<dbReference type="EMBL" id="KI684456">
    <property type="protein sequence ID" value="ETK94999.1"/>
    <property type="molecule type" value="Genomic_DNA"/>
</dbReference>
<reference evidence="2 3" key="2">
    <citation type="submission" date="2013-11" db="EMBL/GenBank/DDBJ databases">
        <title>The Genome Sequence of Phytophthora parasitica CJ05E6.</title>
        <authorList>
            <consortium name="The Broad Institute Genomics Platform"/>
            <person name="Russ C."/>
            <person name="Tyler B."/>
            <person name="Panabieres F."/>
            <person name="Shan W."/>
            <person name="Tripathy S."/>
            <person name="Grunwald N."/>
            <person name="Machado M."/>
            <person name="Johnson C.S."/>
            <person name="Arredondo F."/>
            <person name="Hong C."/>
            <person name="Coffey M."/>
            <person name="Young S.K."/>
            <person name="Zeng Q."/>
            <person name="Gargeya S."/>
            <person name="Fitzgerald M."/>
            <person name="Abouelleil A."/>
            <person name="Alvarado L."/>
            <person name="Chapman S.B."/>
            <person name="Gainer-Dewar J."/>
            <person name="Goldberg J."/>
            <person name="Griggs A."/>
            <person name="Gujja S."/>
            <person name="Hansen M."/>
            <person name="Howarth C."/>
            <person name="Imamovic A."/>
            <person name="Ireland A."/>
            <person name="Larimer J."/>
            <person name="McCowan C."/>
            <person name="Murphy C."/>
            <person name="Pearson M."/>
            <person name="Poon T.W."/>
            <person name="Priest M."/>
            <person name="Roberts A."/>
            <person name="Saif S."/>
            <person name="Shea T."/>
            <person name="Sykes S."/>
            <person name="Wortman J."/>
            <person name="Nusbaum C."/>
            <person name="Birren B."/>
        </authorList>
    </citation>
    <scope>NUCLEOTIDE SEQUENCE [LARGE SCALE GENOMIC DNA]</scope>
    <source>
        <strain evidence="2 3">CJ05E6</strain>
    </source>
</reference>
<evidence type="ECO:0000313" key="1">
    <source>
        <dbReference type="EMBL" id="ETK94999.1"/>
    </source>
</evidence>
<gene>
    <name evidence="1" type="ORF">L915_02042</name>
    <name evidence="2" type="ORF">L916_01996</name>
</gene>
<dbReference type="Proteomes" id="UP000053864">
    <property type="component" value="Unassembled WGS sequence"/>
</dbReference>